<dbReference type="PANTHER" id="PTHR47926">
    <property type="entry name" value="PENTATRICOPEPTIDE REPEAT-CONTAINING PROTEIN"/>
    <property type="match status" value="1"/>
</dbReference>
<protein>
    <recommendedName>
        <fullName evidence="5">Pentatricopeptide repeat-containing protein</fullName>
    </recommendedName>
</protein>
<evidence type="ECO:0000256" key="2">
    <source>
        <dbReference type="PROSITE-ProRule" id="PRU00708"/>
    </source>
</evidence>
<dbReference type="Pfam" id="PF01535">
    <property type="entry name" value="PPR"/>
    <property type="match status" value="4"/>
</dbReference>
<dbReference type="InterPro" id="IPR011990">
    <property type="entry name" value="TPR-like_helical_dom_sf"/>
</dbReference>
<feature type="repeat" description="PPR" evidence="2">
    <location>
        <begin position="401"/>
        <end position="435"/>
    </location>
</feature>
<dbReference type="FunFam" id="1.25.40.10:FF:000158">
    <property type="entry name" value="pentatricopeptide repeat-containing protein At2g33680"/>
    <property type="match status" value="1"/>
</dbReference>
<accession>A0AAV3PHJ5</accession>
<dbReference type="GO" id="GO:0003723">
    <property type="term" value="F:RNA binding"/>
    <property type="evidence" value="ECO:0007669"/>
    <property type="project" value="InterPro"/>
</dbReference>
<dbReference type="GO" id="GO:0099402">
    <property type="term" value="P:plant organ development"/>
    <property type="evidence" value="ECO:0007669"/>
    <property type="project" value="UniProtKB-ARBA"/>
</dbReference>
<keyword evidence="4" id="KW-1185">Reference proteome</keyword>
<dbReference type="NCBIfam" id="TIGR00756">
    <property type="entry name" value="PPR"/>
    <property type="match status" value="5"/>
</dbReference>
<feature type="repeat" description="PPR" evidence="2">
    <location>
        <begin position="300"/>
        <end position="334"/>
    </location>
</feature>
<dbReference type="AlphaFoldDB" id="A0AAV3PHJ5"/>
<sequence>MQSLLVQTTSKIKALARCGRIEDARELFDKLPLRDCIAWNSMISGYTHLGHHKDAISLFIYMRASNVKPDHFTFTSVLSACSGIKEIQTGEKLHSLSIVSGNITSLPVNNALIDMYGKCLRPYKAKRVFEEMGFVKNGISWCSLLFAYVNANDFENAHGVFYSMPEKMTVAWNTLIAGHMQCGEAEMCMDLFKKMVVDNAGVDEFTLSAVMCACADSRELCWGCIVHGFILKSGWSSAVEVSNSIISFYAGFNCQKEVLNSVKGMQIFTQVSWNAIIDAHMKVGSVREARKVFEEAPEKNIVSWTSMINGLAINGFGELALSYFVDMVTHGLKPDNFTFGSVLHACSNMVVYGHGRMVHQCAVKYGFHDFSYVGNGLVNMYAKCGDVGSSYKAFYDIVEKDLISWNTMVFAFGMHGWTSEALLLLDKMTASSVKPDEVTFIGLLMTCSHSGLIEKGLELYKIMSHVYSISPGIDHMACMMDMFCRAGHLERSNKFAKKHLQACGESISSCEALLGVCSLHNNMQMGTYLGQILQTADPLNEMSYVLLSNLYCASGKWKEAEMVRNKMADQGVIKMPGLSWVEMKSEIQAFVAGDQSSPVLPDLSEILIVIDSEMRYPISMI</sequence>
<dbReference type="PANTHER" id="PTHR47926:SF465">
    <property type="entry name" value="PENTATRICOPEPTIDE REPEAT (PPR-LIKE) SUPERFAMILY PROTEIN"/>
    <property type="match status" value="1"/>
</dbReference>
<dbReference type="InterPro" id="IPR002885">
    <property type="entry name" value="PPR_rpt"/>
</dbReference>
<dbReference type="GO" id="GO:0009451">
    <property type="term" value="P:RNA modification"/>
    <property type="evidence" value="ECO:0007669"/>
    <property type="project" value="InterPro"/>
</dbReference>
<dbReference type="InterPro" id="IPR046960">
    <property type="entry name" value="PPR_At4g14850-like_plant"/>
</dbReference>
<evidence type="ECO:0008006" key="5">
    <source>
        <dbReference type="Google" id="ProtNLM"/>
    </source>
</evidence>
<dbReference type="InterPro" id="IPR046848">
    <property type="entry name" value="E_motif"/>
</dbReference>
<dbReference type="Gene3D" id="1.25.40.10">
    <property type="entry name" value="Tetratricopeptide repeat domain"/>
    <property type="match status" value="5"/>
</dbReference>
<keyword evidence="1" id="KW-0677">Repeat</keyword>
<dbReference type="PROSITE" id="PS51375">
    <property type="entry name" value="PPR"/>
    <property type="match status" value="5"/>
</dbReference>
<evidence type="ECO:0000256" key="1">
    <source>
        <dbReference type="ARBA" id="ARBA00022737"/>
    </source>
</evidence>
<evidence type="ECO:0000313" key="4">
    <source>
        <dbReference type="Proteomes" id="UP001454036"/>
    </source>
</evidence>
<dbReference type="EMBL" id="BAABME010017458">
    <property type="protein sequence ID" value="GAA0150156.1"/>
    <property type="molecule type" value="Genomic_DNA"/>
</dbReference>
<name>A0AAV3PHJ5_LITER</name>
<dbReference type="Pfam" id="PF13041">
    <property type="entry name" value="PPR_2"/>
    <property type="match status" value="3"/>
</dbReference>
<dbReference type="Proteomes" id="UP001454036">
    <property type="component" value="Unassembled WGS sequence"/>
</dbReference>
<organism evidence="3 4">
    <name type="scientific">Lithospermum erythrorhizon</name>
    <name type="common">Purple gromwell</name>
    <name type="synonym">Lithospermum officinale var. erythrorhizon</name>
    <dbReference type="NCBI Taxonomy" id="34254"/>
    <lineage>
        <taxon>Eukaryota</taxon>
        <taxon>Viridiplantae</taxon>
        <taxon>Streptophyta</taxon>
        <taxon>Embryophyta</taxon>
        <taxon>Tracheophyta</taxon>
        <taxon>Spermatophyta</taxon>
        <taxon>Magnoliopsida</taxon>
        <taxon>eudicotyledons</taxon>
        <taxon>Gunneridae</taxon>
        <taxon>Pentapetalae</taxon>
        <taxon>asterids</taxon>
        <taxon>lamiids</taxon>
        <taxon>Boraginales</taxon>
        <taxon>Boraginaceae</taxon>
        <taxon>Boraginoideae</taxon>
        <taxon>Lithospermeae</taxon>
        <taxon>Lithospermum</taxon>
    </lineage>
</organism>
<dbReference type="Pfam" id="PF20431">
    <property type="entry name" value="E_motif"/>
    <property type="match status" value="1"/>
</dbReference>
<feature type="repeat" description="PPR" evidence="2">
    <location>
        <begin position="269"/>
        <end position="299"/>
    </location>
</feature>
<feature type="repeat" description="PPR" evidence="2">
    <location>
        <begin position="540"/>
        <end position="574"/>
    </location>
</feature>
<proteinExistence type="predicted"/>
<evidence type="ECO:0000313" key="3">
    <source>
        <dbReference type="EMBL" id="GAA0150156.1"/>
    </source>
</evidence>
<comment type="caution">
    <text evidence="3">The sequence shown here is derived from an EMBL/GenBank/DDBJ whole genome shotgun (WGS) entry which is preliminary data.</text>
</comment>
<reference evidence="3 4" key="1">
    <citation type="submission" date="2024-01" db="EMBL/GenBank/DDBJ databases">
        <title>The complete chloroplast genome sequence of Lithospermum erythrorhizon: insights into the phylogenetic relationship among Boraginaceae species and the maternal lineages of purple gromwells.</title>
        <authorList>
            <person name="Okada T."/>
            <person name="Watanabe K."/>
        </authorList>
    </citation>
    <scope>NUCLEOTIDE SEQUENCE [LARGE SCALE GENOMIC DNA]</scope>
</reference>
<gene>
    <name evidence="3" type="ORF">LIER_37072</name>
</gene>
<feature type="repeat" description="PPR" evidence="2">
    <location>
        <begin position="35"/>
        <end position="69"/>
    </location>
</feature>